<proteinExistence type="inferred from homology"/>
<dbReference type="RefSeq" id="WP_158014840.1">
    <property type="nucleotide sequence ID" value="NZ_CBCSKE010000019.1"/>
</dbReference>
<dbReference type="Pfam" id="PF05108">
    <property type="entry name" value="T7SS_ESX1_EccB"/>
    <property type="match status" value="1"/>
</dbReference>
<evidence type="ECO:0000256" key="3">
    <source>
        <dbReference type="ARBA" id="ARBA00022475"/>
    </source>
</evidence>
<reference evidence="12" key="1">
    <citation type="submission" date="2018-02" db="EMBL/GenBank/DDBJ databases">
        <authorList>
            <person name="Seth-Smith MB H."/>
            <person name="Seth-Smith H."/>
        </authorList>
    </citation>
    <scope>NUCLEOTIDE SEQUENCE [LARGE SCALE GENOMIC DNA]</scope>
</reference>
<evidence type="ECO:0000256" key="9">
    <source>
        <dbReference type="ARBA" id="ARBA00023136"/>
    </source>
</evidence>
<gene>
    <name evidence="11" type="primary">eccB1_1</name>
    <name evidence="11" type="ORF">MB901379_00125</name>
</gene>
<name>A0A447G818_9MYCO</name>
<protein>
    <submittedName>
        <fullName evidence="11">Type VII secretion system protein eccB1</fullName>
    </submittedName>
</protein>
<evidence type="ECO:0000256" key="2">
    <source>
        <dbReference type="ARBA" id="ARBA00008149"/>
    </source>
</evidence>
<dbReference type="KEGG" id="mbai:MB901379_00125"/>
<dbReference type="InterPro" id="IPR042485">
    <property type="entry name" value="T7SS_EccB_R3"/>
</dbReference>
<evidence type="ECO:0000256" key="6">
    <source>
        <dbReference type="ARBA" id="ARBA00022801"/>
    </source>
</evidence>
<evidence type="ECO:0000256" key="4">
    <source>
        <dbReference type="ARBA" id="ARBA00022692"/>
    </source>
</evidence>
<comment type="similarity">
    <text evidence="2">Belongs to the EccB family.</text>
</comment>
<keyword evidence="12" id="KW-1185">Reference proteome</keyword>
<dbReference type="GO" id="GO:0005524">
    <property type="term" value="F:ATP binding"/>
    <property type="evidence" value="ECO:0007669"/>
    <property type="project" value="UniProtKB-KW"/>
</dbReference>
<dbReference type="Gene3D" id="2.40.50.910">
    <property type="entry name" value="Type VII secretion system EccB, repeat 3 domain"/>
    <property type="match status" value="1"/>
</dbReference>
<dbReference type="InterPro" id="IPR007795">
    <property type="entry name" value="T7SS_EccB"/>
</dbReference>
<keyword evidence="9 10" id="KW-0472">Membrane</keyword>
<dbReference type="Proteomes" id="UP000269998">
    <property type="component" value="Chromosome"/>
</dbReference>
<keyword evidence="5" id="KW-0547">Nucleotide-binding</keyword>
<evidence type="ECO:0000256" key="10">
    <source>
        <dbReference type="SAM" id="Phobius"/>
    </source>
</evidence>
<dbReference type="AlphaFoldDB" id="A0A447G818"/>
<evidence type="ECO:0000256" key="5">
    <source>
        <dbReference type="ARBA" id="ARBA00022741"/>
    </source>
</evidence>
<keyword evidence="3" id="KW-1003">Cell membrane</keyword>
<evidence type="ECO:0000256" key="7">
    <source>
        <dbReference type="ARBA" id="ARBA00022840"/>
    </source>
</evidence>
<keyword evidence="6" id="KW-0378">Hydrolase</keyword>
<comment type="subcellular location">
    <subcellularLocation>
        <location evidence="1">Cell membrane</location>
        <topology evidence="1">Single-pass membrane protein</topology>
    </subcellularLocation>
</comment>
<dbReference type="EMBL" id="LR130759">
    <property type="protein sequence ID" value="VDM86606.1"/>
    <property type="molecule type" value="Genomic_DNA"/>
</dbReference>
<dbReference type="InterPro" id="IPR044857">
    <property type="entry name" value="T7SS_EccB_R1"/>
</dbReference>
<evidence type="ECO:0000313" key="12">
    <source>
        <dbReference type="Proteomes" id="UP000269998"/>
    </source>
</evidence>
<keyword evidence="8 10" id="KW-1133">Transmembrane helix</keyword>
<dbReference type="GO" id="GO:0005576">
    <property type="term" value="C:extracellular region"/>
    <property type="evidence" value="ECO:0007669"/>
    <property type="project" value="TreeGrafter"/>
</dbReference>
<evidence type="ECO:0000313" key="11">
    <source>
        <dbReference type="EMBL" id="VDM86606.1"/>
    </source>
</evidence>
<dbReference type="GO" id="GO:0016787">
    <property type="term" value="F:hydrolase activity"/>
    <property type="evidence" value="ECO:0007669"/>
    <property type="project" value="UniProtKB-KW"/>
</dbReference>
<evidence type="ECO:0000256" key="8">
    <source>
        <dbReference type="ARBA" id="ARBA00022989"/>
    </source>
</evidence>
<sequence length="481" mass="51120">MAGIRLTTRVQVSGWRFLLRRLEHAIVRRDTRMFDDPLQFYSRSAALGAVVAVLILAGAGLLAFFKPQGDLGGANLLADRTTNQLFVRLSGQLHPVYNLTSARLELGNPVNPTSVKSSELNTLPKGTAIGIPGAPYATPVTESSTSTWALCDTVTHADSTSPAVHTTIIATPLRIDPDVEALRSDEAVLTSHRGGTWIVTPKGRHAIDLADHALTTAMKIPQTAKPAPISEGMFNALSDQGSWQLPPIAAAGAPNSIGLPADLVIGSVLQSDTSSGPQHFVVLRDGIAAVNTNTAEALRDTESYGLVEPPWVLPDVVVGMPQRVYASPLPDEPLKFVSRAQEPTLCWSWARGAGDQSPSTTVLSGRHLPVAPSAMNMGVNQIHEAATVFTDGGKFVVLQSPDPRYAESMYYVDPQGVRYGVPDLEAEKALGLSSPQVAPWEIIRLLTEGPVLSRDAALLEHEALPVDPSPEKIPAVAAGAP</sequence>
<organism evidence="11 12">
    <name type="scientific">Mycobacterium basiliense</name>
    <dbReference type="NCBI Taxonomy" id="2094119"/>
    <lineage>
        <taxon>Bacteria</taxon>
        <taxon>Bacillati</taxon>
        <taxon>Actinomycetota</taxon>
        <taxon>Actinomycetes</taxon>
        <taxon>Mycobacteriales</taxon>
        <taxon>Mycobacteriaceae</taxon>
        <taxon>Mycobacterium</taxon>
    </lineage>
</organism>
<keyword evidence="7" id="KW-0067">ATP-binding</keyword>
<dbReference type="PANTHER" id="PTHR40765">
    <property type="entry name" value="ESX-2 SECRETION SYSTEM ATPASE ECCB2"/>
    <property type="match status" value="1"/>
</dbReference>
<dbReference type="PANTHER" id="PTHR40765:SF2">
    <property type="entry name" value="ESX-2 SECRETION SYSTEM ATPASE ECCB2"/>
    <property type="match status" value="1"/>
</dbReference>
<accession>A0A447G818</accession>
<feature type="transmembrane region" description="Helical" evidence="10">
    <location>
        <begin position="45"/>
        <end position="65"/>
    </location>
</feature>
<dbReference type="OrthoDB" id="3847604at2"/>
<evidence type="ECO:0000256" key="1">
    <source>
        <dbReference type="ARBA" id="ARBA00004162"/>
    </source>
</evidence>
<keyword evidence="4 10" id="KW-0812">Transmembrane</keyword>
<dbReference type="NCBIfam" id="TIGR03919">
    <property type="entry name" value="T7SS_EccB"/>
    <property type="match status" value="1"/>
</dbReference>
<dbReference type="GO" id="GO:0005886">
    <property type="term" value="C:plasma membrane"/>
    <property type="evidence" value="ECO:0007669"/>
    <property type="project" value="UniProtKB-SubCell"/>
</dbReference>
<dbReference type="Gene3D" id="3.30.2390.20">
    <property type="entry name" value="Type VII secretion system EccB, repeat 1 domain"/>
    <property type="match status" value="1"/>
</dbReference>